<evidence type="ECO:0000256" key="1">
    <source>
        <dbReference type="SAM" id="MobiDB-lite"/>
    </source>
</evidence>
<dbReference type="OrthoDB" id="1113830at2"/>
<feature type="region of interest" description="Disordered" evidence="1">
    <location>
        <begin position="1"/>
        <end position="22"/>
    </location>
</feature>
<reference evidence="2 3" key="1">
    <citation type="submission" date="2018-03" db="EMBL/GenBank/DDBJ databases">
        <title>Genomic Encyclopedia of Archaeal and Bacterial Type Strains, Phase II (KMG-II): from individual species to whole genera.</title>
        <authorList>
            <person name="Goeker M."/>
        </authorList>
    </citation>
    <scope>NUCLEOTIDE SEQUENCE [LARGE SCALE GENOMIC DNA]</scope>
    <source>
        <strain evidence="2 3">DSM 29318</strain>
    </source>
</reference>
<organism evidence="2 3">
    <name type="scientific">Hasllibacter halocynthiae</name>
    <dbReference type="NCBI Taxonomy" id="595589"/>
    <lineage>
        <taxon>Bacteria</taxon>
        <taxon>Pseudomonadati</taxon>
        <taxon>Pseudomonadota</taxon>
        <taxon>Alphaproteobacteria</taxon>
        <taxon>Rhodobacterales</taxon>
        <taxon>Roseobacteraceae</taxon>
        <taxon>Hasllibacter</taxon>
    </lineage>
</organism>
<feature type="compositionally biased region" description="Pro residues" evidence="1">
    <location>
        <begin position="1"/>
        <end position="10"/>
    </location>
</feature>
<sequence length="292" mass="31112">MNAPPVPAPPGRGAGGGGAHAPFERSRLSYAGTFRDRRAARVIRTMEWATGKRALLRRVRRLEAAGVPHGPAFWPRALEALGIDLRTPEAEIARLPRTGPLVVVANHPHGLVDGLALAALVARRRPDHAILARALLTGVREVEEHTIPVPFPHDPDARCGMLAMRAEATARLARGGCVALFPAGGVAAAERALGPAVEGEWSAFTAKLIRRSGAGVVPVRFGGRNSRAYQIAGRLSPVLRQGLLIHEVRRSLDRPIRPVIGEAIGPEALAAMGPPRRMMAALRARTLALEPS</sequence>
<evidence type="ECO:0000313" key="2">
    <source>
        <dbReference type="EMBL" id="PRY93445.1"/>
    </source>
</evidence>
<accession>A0A2T0X3G7</accession>
<proteinExistence type="predicted"/>
<dbReference type="EMBL" id="PVTT01000002">
    <property type="protein sequence ID" value="PRY93445.1"/>
    <property type="molecule type" value="Genomic_DNA"/>
</dbReference>
<dbReference type="AlphaFoldDB" id="A0A2T0X3G7"/>
<keyword evidence="3" id="KW-1185">Reference proteome</keyword>
<dbReference type="Proteomes" id="UP000238801">
    <property type="component" value="Unassembled WGS sequence"/>
</dbReference>
<comment type="caution">
    <text evidence="2">The sequence shown here is derived from an EMBL/GenBank/DDBJ whole genome shotgun (WGS) entry which is preliminary data.</text>
</comment>
<protein>
    <submittedName>
        <fullName evidence="2">Putative hemolysin</fullName>
    </submittedName>
</protein>
<name>A0A2T0X3G7_9RHOB</name>
<gene>
    <name evidence="2" type="ORF">BCF33_2313</name>
</gene>
<evidence type="ECO:0000313" key="3">
    <source>
        <dbReference type="Proteomes" id="UP000238801"/>
    </source>
</evidence>